<evidence type="ECO:0000256" key="9">
    <source>
        <dbReference type="ARBA" id="ARBA00023136"/>
    </source>
</evidence>
<keyword evidence="7" id="KW-0256">Endoplasmic reticulum</keyword>
<feature type="transmembrane region" description="Helical" evidence="11">
    <location>
        <begin position="276"/>
        <end position="296"/>
    </location>
</feature>
<feature type="transmembrane region" description="Helical" evidence="11">
    <location>
        <begin position="415"/>
        <end position="433"/>
    </location>
</feature>
<comment type="caution">
    <text evidence="12">The sequence shown here is derived from an EMBL/GenBank/DDBJ whole genome shotgun (WGS) entry which is preliminary data.</text>
</comment>
<comment type="pathway">
    <text evidence="2">Glycolipid biosynthesis; glycosylphosphatidylinositol-anchor biosynthesis.</text>
</comment>
<evidence type="ECO:0000256" key="6">
    <source>
        <dbReference type="ARBA" id="ARBA00022692"/>
    </source>
</evidence>
<evidence type="ECO:0000256" key="11">
    <source>
        <dbReference type="SAM" id="Phobius"/>
    </source>
</evidence>
<feature type="region of interest" description="Disordered" evidence="10">
    <location>
        <begin position="231"/>
        <end position="263"/>
    </location>
</feature>
<proteinExistence type="predicted"/>
<reference evidence="12 13" key="1">
    <citation type="submission" date="2023-07" db="EMBL/GenBank/DDBJ databases">
        <title>Sequencing the genomes of 1000 actinobacteria strains.</title>
        <authorList>
            <person name="Klenk H.-P."/>
        </authorList>
    </citation>
    <scope>NUCLEOTIDE SEQUENCE [LARGE SCALE GENOMIC DNA]</scope>
    <source>
        <strain evidence="12 13">DSM 44388</strain>
    </source>
</reference>
<accession>A0ABT9PBK2</accession>
<keyword evidence="6 11" id="KW-0812">Transmembrane</keyword>
<feature type="transmembrane region" description="Helical" evidence="11">
    <location>
        <begin position="119"/>
        <end position="140"/>
    </location>
</feature>
<evidence type="ECO:0000256" key="10">
    <source>
        <dbReference type="SAM" id="MobiDB-lite"/>
    </source>
</evidence>
<keyword evidence="8 11" id="KW-1133">Transmembrane helix</keyword>
<keyword evidence="4" id="KW-0328">Glycosyltransferase</keyword>
<evidence type="ECO:0000256" key="3">
    <source>
        <dbReference type="ARBA" id="ARBA00022502"/>
    </source>
</evidence>
<evidence type="ECO:0000256" key="4">
    <source>
        <dbReference type="ARBA" id="ARBA00022676"/>
    </source>
</evidence>
<name>A0ABT9PBK2_9ACTN</name>
<feature type="compositionally biased region" description="Low complexity" evidence="10">
    <location>
        <begin position="233"/>
        <end position="259"/>
    </location>
</feature>
<keyword evidence="3" id="KW-0337">GPI-anchor biosynthesis</keyword>
<dbReference type="EMBL" id="JAUSQZ010000001">
    <property type="protein sequence ID" value="MDP9829862.1"/>
    <property type="molecule type" value="Genomic_DNA"/>
</dbReference>
<comment type="subcellular location">
    <subcellularLocation>
        <location evidence="1">Endoplasmic reticulum membrane</location>
        <topology evidence="1">Multi-pass membrane protein</topology>
    </subcellularLocation>
</comment>
<keyword evidence="5" id="KW-0808">Transferase</keyword>
<dbReference type="PANTHER" id="PTHR12468">
    <property type="entry name" value="GPI MANNOSYLTRANSFERASE 2"/>
    <property type="match status" value="1"/>
</dbReference>
<evidence type="ECO:0000313" key="12">
    <source>
        <dbReference type="EMBL" id="MDP9829862.1"/>
    </source>
</evidence>
<dbReference type="RefSeq" id="WP_307248483.1">
    <property type="nucleotide sequence ID" value="NZ_JAUSQZ010000001.1"/>
</dbReference>
<dbReference type="InterPro" id="IPR007315">
    <property type="entry name" value="PIG-V/Gpi18"/>
</dbReference>
<gene>
    <name evidence="12" type="ORF">J2S57_005611</name>
</gene>
<dbReference type="Proteomes" id="UP001235712">
    <property type="component" value="Unassembled WGS sequence"/>
</dbReference>
<evidence type="ECO:0000313" key="13">
    <source>
        <dbReference type="Proteomes" id="UP001235712"/>
    </source>
</evidence>
<keyword evidence="9 11" id="KW-0472">Membrane</keyword>
<feature type="transmembrane region" description="Helical" evidence="11">
    <location>
        <begin position="338"/>
        <end position="358"/>
    </location>
</feature>
<sequence length="435" mass="45038">MATDTVPSGPRVLKQIARSAPGAPGVLLLYLLSRLSIAAATATVNTLNLSGIRCGDTEPRPIEGMAALARCWDATWYLRLAAEGYPHSLPADGGPTTLAFFPGYPALIAAGDAIGLGPLFTGVAVSLAGGAVAVLLVLKLGQAVGAPEAGRTAAVVFAFFPGTAVFSWAYTEALAAALAGACLLFLHRRRWLFAGIAALLAGTVRADVGLALTVACAVAALLALRNPHRTDAPDTTDTTGATDATAAPDTTGAAEATGASPVDRTRRAAGRDLKALIAPALAPLGPIGYLIFVWIWTGSPGTWNRTQAEGWDQHMDWGRKALTSLGGLYDPLHSPSRAVMTIAVVFMAVALVALARFRHTLPLPWLAYTAVLIVVSLVSSQVGFRPRAEVLLLPAFVAIGLLIPPKALTWVVPVLAALQVIVVVLWLGASLIAPP</sequence>
<protein>
    <submittedName>
        <fullName evidence="12">Membrane protein</fullName>
    </submittedName>
</protein>
<evidence type="ECO:0000256" key="2">
    <source>
        <dbReference type="ARBA" id="ARBA00004687"/>
    </source>
</evidence>
<dbReference type="PANTHER" id="PTHR12468:SF2">
    <property type="entry name" value="GPI MANNOSYLTRANSFERASE 2"/>
    <property type="match status" value="1"/>
</dbReference>
<feature type="transmembrane region" description="Helical" evidence="11">
    <location>
        <begin position="365"/>
        <end position="384"/>
    </location>
</feature>
<evidence type="ECO:0000256" key="7">
    <source>
        <dbReference type="ARBA" id="ARBA00022824"/>
    </source>
</evidence>
<evidence type="ECO:0000256" key="1">
    <source>
        <dbReference type="ARBA" id="ARBA00004477"/>
    </source>
</evidence>
<keyword evidence="13" id="KW-1185">Reference proteome</keyword>
<evidence type="ECO:0000256" key="5">
    <source>
        <dbReference type="ARBA" id="ARBA00022679"/>
    </source>
</evidence>
<evidence type="ECO:0000256" key="8">
    <source>
        <dbReference type="ARBA" id="ARBA00022989"/>
    </source>
</evidence>
<organism evidence="12 13">
    <name type="scientific">Kineosporia succinea</name>
    <dbReference type="NCBI Taxonomy" id="84632"/>
    <lineage>
        <taxon>Bacteria</taxon>
        <taxon>Bacillati</taxon>
        <taxon>Actinomycetota</taxon>
        <taxon>Actinomycetes</taxon>
        <taxon>Kineosporiales</taxon>
        <taxon>Kineosporiaceae</taxon>
        <taxon>Kineosporia</taxon>
    </lineage>
</organism>